<feature type="transmembrane region" description="Helical" evidence="5">
    <location>
        <begin position="69"/>
        <end position="88"/>
    </location>
</feature>
<evidence type="ECO:0000313" key="7">
    <source>
        <dbReference type="Proteomes" id="UP001194539"/>
    </source>
</evidence>
<keyword evidence="7" id="KW-1185">Reference proteome</keyword>
<evidence type="ECO:0000256" key="1">
    <source>
        <dbReference type="ARBA" id="ARBA00022475"/>
    </source>
</evidence>
<protein>
    <recommendedName>
        <fullName evidence="5">UPF0314 protein H1B27_03450</fullName>
    </recommendedName>
</protein>
<proteinExistence type="inferred from homology"/>
<comment type="similarity">
    <text evidence="5">Belongs to the UPF0314 family.</text>
</comment>
<feature type="transmembrane region" description="Helical" evidence="5">
    <location>
        <begin position="151"/>
        <end position="183"/>
    </location>
</feature>
<dbReference type="InterPro" id="IPR019691">
    <property type="entry name" value="DUF2585"/>
</dbReference>
<evidence type="ECO:0000313" key="6">
    <source>
        <dbReference type="EMBL" id="MBH5385334.1"/>
    </source>
</evidence>
<comment type="subcellular location">
    <subcellularLocation>
        <location evidence="5">Cell membrane</location>
        <topology evidence="5">Multi-pass membrane protein</topology>
    </subcellularLocation>
</comment>
<reference evidence="6 7" key="1">
    <citation type="submission" date="2020-07" db="EMBL/GenBank/DDBJ databases">
        <title>Bradyrhizobium diversity isolated from nodules of indigenous legumes of Western Australia.</title>
        <authorList>
            <person name="Klepa M.S."/>
        </authorList>
    </citation>
    <scope>NUCLEOTIDE SEQUENCE [LARGE SCALE GENOMIC DNA]</scope>
    <source>
        <strain evidence="6 7">CNPSo 4019</strain>
    </source>
</reference>
<keyword evidence="1 5" id="KW-1003">Cell membrane</keyword>
<dbReference type="HAMAP" id="MF_01514">
    <property type="entry name" value="UPF0314"/>
    <property type="match status" value="1"/>
</dbReference>
<accession>A0ABS0NWG3</accession>
<evidence type="ECO:0000256" key="5">
    <source>
        <dbReference type="HAMAP-Rule" id="MF_01514"/>
    </source>
</evidence>
<keyword evidence="2 5" id="KW-0812">Transmembrane</keyword>
<comment type="caution">
    <text evidence="6">The sequence shown here is derived from an EMBL/GenBank/DDBJ whole genome shotgun (WGS) entry which is preliminary data.</text>
</comment>
<sequence length="211" mass="23328">MTPTSKTLTAKTAFPPLAWVGIALLLLALQASILLAMGRVPICTCGTIKLWHGVVNSSENSQQIADWYSFSHVLHGFLFYGLTWLLFARLPFLPLSFRSLSWPARLIVAMLIEGAWEIVENSPFIIERYRAGTISLDYYGDSIVNSVSDNLAMILGFLAARVLPVTATVLLGIAFEIVLALHIRDNLTLNILMLIHPIEAVKQWQSGPPII</sequence>
<dbReference type="EMBL" id="JACEGD010000003">
    <property type="protein sequence ID" value="MBH5385334.1"/>
    <property type="molecule type" value="Genomic_DNA"/>
</dbReference>
<evidence type="ECO:0000256" key="3">
    <source>
        <dbReference type="ARBA" id="ARBA00022989"/>
    </source>
</evidence>
<gene>
    <name evidence="6" type="ORF">H1B27_03450</name>
</gene>
<dbReference type="Pfam" id="PF10755">
    <property type="entry name" value="DUF2585"/>
    <property type="match status" value="1"/>
</dbReference>
<keyword evidence="4 5" id="KW-0472">Membrane</keyword>
<evidence type="ECO:0000256" key="2">
    <source>
        <dbReference type="ARBA" id="ARBA00022692"/>
    </source>
</evidence>
<dbReference type="Proteomes" id="UP001194539">
    <property type="component" value="Unassembled WGS sequence"/>
</dbReference>
<organism evidence="6 7">
    <name type="scientific">Bradyrhizobium diversitatis</name>
    <dbReference type="NCBI Taxonomy" id="2755406"/>
    <lineage>
        <taxon>Bacteria</taxon>
        <taxon>Pseudomonadati</taxon>
        <taxon>Pseudomonadota</taxon>
        <taxon>Alphaproteobacteria</taxon>
        <taxon>Hyphomicrobiales</taxon>
        <taxon>Nitrobacteraceae</taxon>
        <taxon>Bradyrhizobium</taxon>
    </lineage>
</organism>
<name>A0ABS0NWG3_9BRAD</name>
<dbReference type="NCBIfam" id="NF002099">
    <property type="entry name" value="PRK00944.1"/>
    <property type="match status" value="1"/>
</dbReference>
<keyword evidence="3 5" id="KW-1133">Transmembrane helix</keyword>
<evidence type="ECO:0000256" key="4">
    <source>
        <dbReference type="ARBA" id="ARBA00023136"/>
    </source>
</evidence>